<evidence type="ECO:0000313" key="2">
    <source>
        <dbReference type="Proteomes" id="UP000270530"/>
    </source>
</evidence>
<sequence length="38" mass="4320">MNAMIDPACKQLPPMPSNPFRYSLRANDMRIVFAGQTH</sequence>
<keyword evidence="2" id="KW-1185">Reference proteome</keyword>
<protein>
    <submittedName>
        <fullName evidence="1">Uncharacterized protein</fullName>
    </submittedName>
</protein>
<dbReference type="EMBL" id="AP018560">
    <property type="protein sequence ID" value="BBD78993.1"/>
    <property type="molecule type" value="Genomic_DNA"/>
</dbReference>
<proteinExistence type="predicted"/>
<evidence type="ECO:0000313" key="1">
    <source>
        <dbReference type="EMBL" id="BBD78993.1"/>
    </source>
</evidence>
<dbReference type="Proteomes" id="UP000270530">
    <property type="component" value="Chromosome"/>
</dbReference>
<reference evidence="2" key="2">
    <citation type="submission" date="2018-06" db="EMBL/GenBank/DDBJ databases">
        <title>Genome sequence of Rhodanobacteraceae bacterium strain Dysh456.</title>
        <authorList>
            <person name="Fukui M."/>
        </authorList>
    </citation>
    <scope>NUCLEOTIDE SEQUENCE [LARGE SCALE GENOMIC DNA]</scope>
    <source>
        <strain evidence="2">Dysh456</strain>
    </source>
</reference>
<reference evidence="2" key="1">
    <citation type="submission" date="2018-04" db="EMBL/GenBank/DDBJ databases">
        <authorList>
            <person name="Watanabe M."/>
            <person name="Kojima H."/>
        </authorList>
    </citation>
    <scope>NUCLEOTIDE SEQUENCE [LARGE SCALE GENOMIC DNA]</scope>
    <source>
        <strain evidence="2">Dysh456</strain>
    </source>
</reference>
<name>A0A2Z6E1U7_9GAMM</name>
<gene>
    <name evidence="1" type="ORF">ALSL_0321</name>
</gene>
<organism evidence="1 2">
    <name type="scientific">Aerosticca soli</name>
    <dbReference type="NCBI Taxonomy" id="2010829"/>
    <lineage>
        <taxon>Bacteria</taxon>
        <taxon>Pseudomonadati</taxon>
        <taxon>Pseudomonadota</taxon>
        <taxon>Gammaproteobacteria</taxon>
        <taxon>Lysobacterales</taxon>
        <taxon>Rhodanobacteraceae</taxon>
        <taxon>Aerosticca</taxon>
    </lineage>
</organism>
<dbReference type="KEGG" id="rbd:ALSL_0321"/>
<dbReference type="AlphaFoldDB" id="A0A2Z6E1U7"/>
<accession>A0A2Z6E1U7</accession>